<reference evidence="1 2" key="1">
    <citation type="submission" date="2013-07" db="EMBL/GenBank/DDBJ databases">
        <authorList>
            <person name="Stoco P.H."/>
            <person name="Wagner G."/>
            <person name="Gerber A."/>
            <person name="Zaha A."/>
            <person name="Thompson C."/>
            <person name="Bartholomeu D.C."/>
            <person name="Luckemeyer D.D."/>
            <person name="Bahia D."/>
            <person name="Loreto E."/>
            <person name="Prestes E.B."/>
            <person name="Lima F.M."/>
            <person name="Rodrigues-Luiz G."/>
            <person name="Vallejo G.A."/>
            <person name="Filho J.F."/>
            <person name="Monteiro K.M."/>
            <person name="Tyler K.M."/>
            <person name="de Almeida L.G."/>
            <person name="Ortiz M.F."/>
            <person name="Siervo M.A."/>
            <person name="de Moraes M.H."/>
            <person name="Cunha O.L."/>
            <person name="Mendonca-Neto R."/>
            <person name="Silva R."/>
            <person name="Teixeira S.M."/>
            <person name="Murta S.M."/>
            <person name="Sincero T.C."/>
            <person name="Mendes T.A."/>
            <person name="Urmenyi T.P."/>
            <person name="Silva V.G."/>
            <person name="da Rocha W.D."/>
            <person name="Andersson B."/>
            <person name="Romanha A.J."/>
            <person name="Steindel M."/>
            <person name="de Vasconcelos A.T."/>
            <person name="Grisard E.C."/>
        </authorList>
    </citation>
    <scope>NUCLEOTIDE SEQUENCE [LARGE SCALE GENOMIC DNA]</scope>
    <source>
        <strain evidence="1 2">SC58</strain>
    </source>
</reference>
<sequence>MAPCDAADVCVFSSWAVCVVCTVAQLCFTRCSGFVTVARHFFGEGSEEKRGLGCGTRCCCWEVGESTTVWSWFRRRMAAGSPTMVFGACVGAWAQRRARGVPVKHTFG</sequence>
<dbReference type="EMBL" id="AUPL01007508">
    <property type="protein sequence ID" value="ESL05039.1"/>
    <property type="molecule type" value="Genomic_DNA"/>
</dbReference>
<dbReference type="VEuPathDB" id="TriTrypDB:TRSC58_07363"/>
<gene>
    <name evidence="1" type="ORF">TRSC58_07363</name>
</gene>
<name>A0A061IS23_TRYRA</name>
<evidence type="ECO:0000313" key="1">
    <source>
        <dbReference type="EMBL" id="ESL05039.1"/>
    </source>
</evidence>
<dbReference type="Proteomes" id="UP000031737">
    <property type="component" value="Unassembled WGS sequence"/>
</dbReference>
<proteinExistence type="predicted"/>
<organism evidence="1 2">
    <name type="scientific">Trypanosoma rangeli SC58</name>
    <dbReference type="NCBI Taxonomy" id="429131"/>
    <lineage>
        <taxon>Eukaryota</taxon>
        <taxon>Discoba</taxon>
        <taxon>Euglenozoa</taxon>
        <taxon>Kinetoplastea</taxon>
        <taxon>Metakinetoplastina</taxon>
        <taxon>Trypanosomatida</taxon>
        <taxon>Trypanosomatidae</taxon>
        <taxon>Trypanosoma</taxon>
        <taxon>Herpetosoma</taxon>
    </lineage>
</organism>
<protein>
    <submittedName>
        <fullName evidence="1">Uncharacterized protein</fullName>
    </submittedName>
</protein>
<evidence type="ECO:0000313" key="2">
    <source>
        <dbReference type="Proteomes" id="UP000031737"/>
    </source>
</evidence>
<comment type="caution">
    <text evidence="1">The sequence shown here is derived from an EMBL/GenBank/DDBJ whole genome shotgun (WGS) entry which is preliminary data.</text>
</comment>
<accession>A0A061IS23</accession>
<dbReference type="AlphaFoldDB" id="A0A061IS23"/>
<keyword evidence="2" id="KW-1185">Reference proteome</keyword>